<keyword evidence="1" id="KW-0472">Membrane</keyword>
<organism evidence="2 3">
    <name type="scientific">Trichoderma harzianum CBS 226.95</name>
    <dbReference type="NCBI Taxonomy" id="983964"/>
    <lineage>
        <taxon>Eukaryota</taxon>
        <taxon>Fungi</taxon>
        <taxon>Dikarya</taxon>
        <taxon>Ascomycota</taxon>
        <taxon>Pezizomycotina</taxon>
        <taxon>Sordariomycetes</taxon>
        <taxon>Hypocreomycetidae</taxon>
        <taxon>Hypocreales</taxon>
        <taxon>Hypocreaceae</taxon>
        <taxon>Trichoderma</taxon>
    </lineage>
</organism>
<accession>A0A2T4A2L9</accession>
<evidence type="ECO:0000256" key="1">
    <source>
        <dbReference type="SAM" id="Phobius"/>
    </source>
</evidence>
<feature type="transmembrane region" description="Helical" evidence="1">
    <location>
        <begin position="35"/>
        <end position="53"/>
    </location>
</feature>
<name>A0A2T4A2L9_TRIHA</name>
<dbReference type="RefSeq" id="XP_024770989.1">
    <property type="nucleotide sequence ID" value="XM_024913707.1"/>
</dbReference>
<gene>
    <name evidence="2" type="ORF">M431DRAFT_239349</name>
</gene>
<reference evidence="2 3" key="1">
    <citation type="submission" date="2016-07" db="EMBL/GenBank/DDBJ databases">
        <title>Multiple horizontal gene transfer events from other fungi enriched the ability of initially mycotrophic Trichoderma (Ascomycota) to feed on dead plant biomass.</title>
        <authorList>
            <consortium name="DOE Joint Genome Institute"/>
            <person name="Aerts A."/>
            <person name="Atanasova L."/>
            <person name="Chenthamara K."/>
            <person name="Zhang J."/>
            <person name="Grujic M."/>
            <person name="Henrissat B."/>
            <person name="Kuo A."/>
            <person name="Salamov A."/>
            <person name="Lipzen A."/>
            <person name="Labutti K."/>
            <person name="Barry K."/>
            <person name="Miao Y."/>
            <person name="Rahimi M.J."/>
            <person name="Shen Q."/>
            <person name="Grigoriev I.V."/>
            <person name="Kubicek C.P."/>
            <person name="Druzhinina I.S."/>
        </authorList>
    </citation>
    <scope>NUCLEOTIDE SEQUENCE [LARGE SCALE GENOMIC DNA]</scope>
    <source>
        <strain evidence="2 3">CBS 226.95</strain>
    </source>
</reference>
<feature type="transmembrane region" description="Helical" evidence="1">
    <location>
        <begin position="59"/>
        <end position="76"/>
    </location>
</feature>
<dbReference type="AlphaFoldDB" id="A0A2T4A2L9"/>
<evidence type="ECO:0000313" key="2">
    <source>
        <dbReference type="EMBL" id="PTB51312.1"/>
    </source>
</evidence>
<protein>
    <submittedName>
        <fullName evidence="2">Uncharacterized protein</fullName>
    </submittedName>
</protein>
<dbReference type="EMBL" id="KZ679686">
    <property type="protein sequence ID" value="PTB51312.1"/>
    <property type="molecule type" value="Genomic_DNA"/>
</dbReference>
<dbReference type="GeneID" id="36622270"/>
<dbReference type="Proteomes" id="UP000241690">
    <property type="component" value="Unassembled WGS sequence"/>
</dbReference>
<proteinExistence type="predicted"/>
<keyword evidence="3" id="KW-1185">Reference proteome</keyword>
<keyword evidence="1" id="KW-0812">Transmembrane</keyword>
<keyword evidence="1" id="KW-1133">Transmembrane helix</keyword>
<evidence type="ECO:0000313" key="3">
    <source>
        <dbReference type="Proteomes" id="UP000241690"/>
    </source>
</evidence>
<sequence length="156" mass="17240">MMAKSPIYGHFQGGGGRGLYTENPQRLTGFIGSQGIFLTLFFKILLLINSYFFFFSPSVWDAAALWGVLGTAYVSVRRDDRRRLSAGAAFTMCTCCELDDSRGVFVLSKMGGGLGLAGPKYRTVMLMLCVCRASRALLCSPIIHDRLHDDTHRKNS</sequence>